<organism evidence="4 5">
    <name type="scientific">Riccia fluitans</name>
    <dbReference type="NCBI Taxonomy" id="41844"/>
    <lineage>
        <taxon>Eukaryota</taxon>
        <taxon>Viridiplantae</taxon>
        <taxon>Streptophyta</taxon>
        <taxon>Embryophyta</taxon>
        <taxon>Marchantiophyta</taxon>
        <taxon>Marchantiopsida</taxon>
        <taxon>Marchantiidae</taxon>
        <taxon>Marchantiales</taxon>
        <taxon>Ricciaceae</taxon>
        <taxon>Riccia</taxon>
    </lineage>
</organism>
<dbReference type="PANTHER" id="PTHR35739:SF1">
    <property type="entry name" value="OS01G0861700 PROTEIN"/>
    <property type="match status" value="1"/>
</dbReference>
<dbReference type="SUPFAM" id="SSF52833">
    <property type="entry name" value="Thioredoxin-like"/>
    <property type="match status" value="1"/>
</dbReference>
<dbReference type="EMBL" id="JBHFFA010000006">
    <property type="protein sequence ID" value="KAL2621388.1"/>
    <property type="molecule type" value="Genomic_DNA"/>
</dbReference>
<name>A0ABD1Y3P9_9MARC</name>
<proteinExistence type="predicted"/>
<dbReference type="CDD" id="cd00299">
    <property type="entry name" value="GST_C_family"/>
    <property type="match status" value="1"/>
</dbReference>
<evidence type="ECO:0000259" key="2">
    <source>
        <dbReference type="PROSITE" id="PS50404"/>
    </source>
</evidence>
<dbReference type="Proteomes" id="UP001605036">
    <property type="component" value="Unassembled WGS sequence"/>
</dbReference>
<evidence type="ECO:0000259" key="3">
    <source>
        <dbReference type="PROSITE" id="PS50405"/>
    </source>
</evidence>
<protein>
    <recommendedName>
        <fullName evidence="6">Hemerythrin</fullName>
    </recommendedName>
</protein>
<dbReference type="Gene3D" id="1.20.120.520">
    <property type="entry name" value="nmb1532 protein domain like"/>
    <property type="match status" value="1"/>
</dbReference>
<dbReference type="InterPro" id="IPR012312">
    <property type="entry name" value="Hemerythrin-like"/>
</dbReference>
<dbReference type="Pfam" id="PF13417">
    <property type="entry name" value="GST_N_3"/>
    <property type="match status" value="1"/>
</dbReference>
<feature type="domain" description="GST N-terminal" evidence="2">
    <location>
        <begin position="66"/>
        <end position="147"/>
    </location>
</feature>
<dbReference type="PROSITE" id="PS50404">
    <property type="entry name" value="GST_NTER"/>
    <property type="match status" value="1"/>
</dbReference>
<dbReference type="PANTHER" id="PTHR35739">
    <property type="entry name" value="OS01G0861700 PROTEIN"/>
    <property type="match status" value="1"/>
</dbReference>
<dbReference type="InterPro" id="IPR004045">
    <property type="entry name" value="Glutathione_S-Trfase_N"/>
</dbReference>
<dbReference type="InterPro" id="IPR041695">
    <property type="entry name" value="GST_C_5"/>
</dbReference>
<evidence type="ECO:0008006" key="6">
    <source>
        <dbReference type="Google" id="ProtNLM"/>
    </source>
</evidence>
<evidence type="ECO:0000313" key="5">
    <source>
        <dbReference type="Proteomes" id="UP001605036"/>
    </source>
</evidence>
<evidence type="ECO:0000256" key="1">
    <source>
        <dbReference type="SAM" id="MobiDB-lite"/>
    </source>
</evidence>
<feature type="region of interest" description="Disordered" evidence="1">
    <location>
        <begin position="1"/>
        <end position="43"/>
    </location>
</feature>
<reference evidence="4 5" key="1">
    <citation type="submission" date="2024-09" db="EMBL/GenBank/DDBJ databases">
        <title>Chromosome-scale assembly of Riccia fluitans.</title>
        <authorList>
            <person name="Paukszto L."/>
            <person name="Sawicki J."/>
            <person name="Karawczyk K."/>
            <person name="Piernik-Szablinska J."/>
            <person name="Szczecinska M."/>
            <person name="Mazdziarz M."/>
        </authorList>
    </citation>
    <scope>NUCLEOTIDE SEQUENCE [LARGE SCALE GENOMIC DNA]</scope>
    <source>
        <strain evidence="4">Rf_01</strain>
        <tissue evidence="4">Aerial parts of the thallus</tissue>
    </source>
</reference>
<sequence>MGSCWSRDEVAENGWKADVPKPSAVAPASDSPTTQSPTKSAPAVAVVQKEVKDAEEEKVKEVREVKSLRLYGDPMCPLTMQILLALRYKEVHYECSWLNKEWSTKQEWAARNGSGLELAVLQYGKDKISGSPDAILQYLETNFPENPLVPHGDTSKKIEEWSGYVRDTLGPLVSQLLYDGEPSIQEELAPELDLALAKVNGGLSKFHGDGPYFFGKQFTMADVLLIPILALTDPLMEFRNIGICSAYVSLLAYKKDMQSFPVFAAAKVTPESLSKYVANKMEQRKPPPLLILMLMQHRSLACHFNKLVLLVDELLKAIQNKTNTSPSSRSLQLKRLSKGYGRLVELLQEHAQMEERVIFPALEQDNPGLTDAANSDHGRDLPITNGLKEQIKTVVTLESGTVDYNDALYSIASRLKTLQNNAEVHFREEEKEFLPILDSEAFGKEEVVSMVTHCLGVMESTHGHLLPFFLSGLSPQDMYQYMMVLQRSLAESKPSLFTRMLHVIRNADNEFQNVKRQVEERFSAFSPINNPPSSTSWT</sequence>
<feature type="compositionally biased region" description="Polar residues" evidence="1">
    <location>
        <begin position="30"/>
        <end position="39"/>
    </location>
</feature>
<dbReference type="SUPFAM" id="SSF47616">
    <property type="entry name" value="GST C-terminal domain-like"/>
    <property type="match status" value="1"/>
</dbReference>
<dbReference type="Pfam" id="PF01814">
    <property type="entry name" value="Hemerythrin"/>
    <property type="match status" value="1"/>
</dbReference>
<dbReference type="Gene3D" id="3.40.30.10">
    <property type="entry name" value="Glutaredoxin"/>
    <property type="match status" value="1"/>
</dbReference>
<feature type="domain" description="GST C-terminal" evidence="3">
    <location>
        <begin position="151"/>
        <end position="289"/>
    </location>
</feature>
<dbReference type="InterPro" id="IPR010987">
    <property type="entry name" value="Glutathione-S-Trfase_C-like"/>
</dbReference>
<dbReference type="CDD" id="cd12108">
    <property type="entry name" value="Hr-like"/>
    <property type="match status" value="1"/>
</dbReference>
<dbReference type="Pfam" id="PF16865">
    <property type="entry name" value="GST_C_5"/>
    <property type="match status" value="1"/>
</dbReference>
<dbReference type="CDD" id="cd00570">
    <property type="entry name" value="GST_N_family"/>
    <property type="match status" value="1"/>
</dbReference>
<accession>A0ABD1Y3P9</accession>
<dbReference type="Gene3D" id="1.20.1050.10">
    <property type="match status" value="1"/>
</dbReference>
<dbReference type="AlphaFoldDB" id="A0ABD1Y3P9"/>
<dbReference type="InterPro" id="IPR036282">
    <property type="entry name" value="Glutathione-S-Trfase_C_sf"/>
</dbReference>
<evidence type="ECO:0000313" key="4">
    <source>
        <dbReference type="EMBL" id="KAL2621388.1"/>
    </source>
</evidence>
<dbReference type="InterPro" id="IPR036249">
    <property type="entry name" value="Thioredoxin-like_sf"/>
</dbReference>
<feature type="compositionally biased region" description="Basic and acidic residues" evidence="1">
    <location>
        <begin position="1"/>
        <end position="10"/>
    </location>
</feature>
<dbReference type="PROSITE" id="PS50405">
    <property type="entry name" value="GST_CTER"/>
    <property type="match status" value="1"/>
</dbReference>
<comment type="caution">
    <text evidence="4">The sequence shown here is derived from an EMBL/GenBank/DDBJ whole genome shotgun (WGS) entry which is preliminary data.</text>
</comment>
<keyword evidence="5" id="KW-1185">Reference proteome</keyword>
<gene>
    <name evidence="4" type="ORF">R1flu_001593</name>
</gene>